<sequence>MALHDKHRLKFNIHKDEKTLMEAIEKQFGGNKKTKKVQKTLLKQQYENLTGSSSKSLDQIHDWLQKLISQLEILGESLSQEDINLNLKIYEAEVKSSSSASTSTQNIAFVSSQNTNSTNESVSVVASVSAASAKVPVSALPNVDTLSDAVIYSFFASQSNSPQLDNDDLKQIDADDLEEIDLKWQMAMLTIRARRFLPKT</sequence>
<proteinExistence type="predicted"/>
<organism evidence="1">
    <name type="scientific">Tanacetum cinerariifolium</name>
    <name type="common">Dalmatian daisy</name>
    <name type="synonym">Chrysanthemum cinerariifolium</name>
    <dbReference type="NCBI Taxonomy" id="118510"/>
    <lineage>
        <taxon>Eukaryota</taxon>
        <taxon>Viridiplantae</taxon>
        <taxon>Streptophyta</taxon>
        <taxon>Embryophyta</taxon>
        <taxon>Tracheophyta</taxon>
        <taxon>Spermatophyta</taxon>
        <taxon>Magnoliopsida</taxon>
        <taxon>eudicotyledons</taxon>
        <taxon>Gunneridae</taxon>
        <taxon>Pentapetalae</taxon>
        <taxon>asterids</taxon>
        <taxon>campanulids</taxon>
        <taxon>Asterales</taxon>
        <taxon>Asteraceae</taxon>
        <taxon>Asteroideae</taxon>
        <taxon>Anthemideae</taxon>
        <taxon>Anthemidinae</taxon>
        <taxon>Tanacetum</taxon>
    </lineage>
</organism>
<reference evidence="1" key="1">
    <citation type="journal article" date="2019" name="Sci. Rep.">
        <title>Draft genome of Tanacetum cinerariifolium, the natural source of mosquito coil.</title>
        <authorList>
            <person name="Yamashiro T."/>
            <person name="Shiraishi A."/>
            <person name="Satake H."/>
            <person name="Nakayama K."/>
        </authorList>
    </citation>
    <scope>NUCLEOTIDE SEQUENCE</scope>
</reference>
<comment type="caution">
    <text evidence="1">The sequence shown here is derived from an EMBL/GenBank/DDBJ whole genome shotgun (WGS) entry which is preliminary data.</text>
</comment>
<dbReference type="AlphaFoldDB" id="A0A6L2NML4"/>
<dbReference type="EMBL" id="BKCJ010009520">
    <property type="protein sequence ID" value="GEU87340.1"/>
    <property type="molecule type" value="Genomic_DNA"/>
</dbReference>
<gene>
    <name evidence="1" type="ORF">Tci_059318</name>
</gene>
<name>A0A6L2NML4_TANCI</name>
<protein>
    <submittedName>
        <fullName evidence="1">Uncharacterized protein</fullName>
    </submittedName>
</protein>
<accession>A0A6L2NML4</accession>
<evidence type="ECO:0000313" key="1">
    <source>
        <dbReference type="EMBL" id="GEU87340.1"/>
    </source>
</evidence>